<dbReference type="CDD" id="cd23992">
    <property type="entry name" value="PBP_GOBP"/>
    <property type="match status" value="1"/>
</dbReference>
<feature type="chain" id="PRO_5042442850" evidence="1">
    <location>
        <begin position="24"/>
        <end position="152"/>
    </location>
</feature>
<evidence type="ECO:0000256" key="1">
    <source>
        <dbReference type="SAM" id="SignalP"/>
    </source>
</evidence>
<feature type="signal peptide" evidence="1">
    <location>
        <begin position="1"/>
        <end position="23"/>
    </location>
</feature>
<keyword evidence="1" id="KW-0732">Signal</keyword>
<evidence type="ECO:0000313" key="4">
    <source>
        <dbReference type="Proteomes" id="UP001219518"/>
    </source>
</evidence>
<dbReference type="SUPFAM" id="SSF47565">
    <property type="entry name" value="Insect pheromone/odorant-binding proteins"/>
    <property type="match status" value="1"/>
</dbReference>
<dbReference type="PANTHER" id="PTHR21364:SF2">
    <property type="entry name" value="GENERAL ODORANT-BINDING PROTEIN 19A"/>
    <property type="match status" value="1"/>
</dbReference>
<dbReference type="EMBL" id="JAHWGI010000803">
    <property type="protein sequence ID" value="KAK3917901.1"/>
    <property type="molecule type" value="Genomic_DNA"/>
</dbReference>
<gene>
    <name evidence="3" type="ORF">KUF71_010831</name>
    <name evidence="2" type="ORF">KUF71_026256</name>
</gene>
<dbReference type="PANTHER" id="PTHR21364">
    <property type="entry name" value="GENERAL ODORANT-BINDING PROTEIN 19A"/>
    <property type="match status" value="1"/>
</dbReference>
<dbReference type="InterPro" id="IPR006170">
    <property type="entry name" value="PBP/GOBP"/>
</dbReference>
<keyword evidence="4" id="KW-1185">Reference proteome</keyword>
<dbReference type="GO" id="GO:0005549">
    <property type="term" value="F:odorant binding"/>
    <property type="evidence" value="ECO:0007669"/>
    <property type="project" value="InterPro"/>
</dbReference>
<name>A0AAE1HJ63_9NEOP</name>
<evidence type="ECO:0000313" key="3">
    <source>
        <dbReference type="EMBL" id="KAK3921646.1"/>
    </source>
</evidence>
<dbReference type="SMART" id="SM00708">
    <property type="entry name" value="PhBP"/>
    <property type="match status" value="1"/>
</dbReference>
<evidence type="ECO:0000313" key="2">
    <source>
        <dbReference type="EMBL" id="KAK3917901.1"/>
    </source>
</evidence>
<dbReference type="Gene3D" id="1.10.238.20">
    <property type="entry name" value="Pheromone/general odorant binding protein domain"/>
    <property type="match status" value="1"/>
</dbReference>
<dbReference type="Proteomes" id="UP001219518">
    <property type="component" value="Unassembled WGS sequence"/>
</dbReference>
<sequence>MERAAALLSLLAVLLALATTALSHPRPRPAPVVTPEQYEKSLKMLRNVCQPKTGIPEDMLNRMKGGEFVQDEKAYCYTACFLQTMMVLKNNKVDAKMFKLQVKKMMLPDDAARVIAAFTACEGTPSGAEPCETTGLFINCVKKVDPTFNVPA</sequence>
<reference evidence="3" key="2">
    <citation type="journal article" date="2023" name="BMC Genomics">
        <title>Pest status, molecular evolution, and epigenetic factors derived from the genome assembly of Frankliniella fusca, a thysanopteran phytovirus vector.</title>
        <authorList>
            <person name="Catto M.A."/>
            <person name="Labadie P.E."/>
            <person name="Jacobson A.L."/>
            <person name="Kennedy G.G."/>
            <person name="Srinivasan R."/>
            <person name="Hunt B.G."/>
        </authorList>
    </citation>
    <scope>NUCLEOTIDE SEQUENCE</scope>
    <source>
        <strain evidence="3">PL_HMW_Pooled</strain>
    </source>
</reference>
<proteinExistence type="predicted"/>
<dbReference type="EMBL" id="JAHWGI010001044">
    <property type="protein sequence ID" value="KAK3921646.1"/>
    <property type="molecule type" value="Genomic_DNA"/>
</dbReference>
<dbReference type="InterPro" id="IPR036728">
    <property type="entry name" value="PBP_GOBP_sf"/>
</dbReference>
<dbReference type="AlphaFoldDB" id="A0AAE1HJ63"/>
<protein>
    <submittedName>
        <fullName evidence="3">General odorant-binding protein 72</fullName>
    </submittedName>
</protein>
<comment type="caution">
    <text evidence="3">The sequence shown here is derived from an EMBL/GenBank/DDBJ whole genome shotgun (WGS) entry which is preliminary data.</text>
</comment>
<accession>A0AAE1HJ63</accession>
<reference evidence="3" key="1">
    <citation type="submission" date="2021-07" db="EMBL/GenBank/DDBJ databases">
        <authorList>
            <person name="Catto M.A."/>
            <person name="Jacobson A."/>
            <person name="Kennedy G."/>
            <person name="Labadie P."/>
            <person name="Hunt B.G."/>
            <person name="Srinivasan R."/>
        </authorList>
    </citation>
    <scope>NUCLEOTIDE SEQUENCE</scope>
    <source>
        <strain evidence="3">PL_HMW_Pooled</strain>
        <tissue evidence="3">Head</tissue>
    </source>
</reference>
<organism evidence="3 4">
    <name type="scientific">Frankliniella fusca</name>
    <dbReference type="NCBI Taxonomy" id="407009"/>
    <lineage>
        <taxon>Eukaryota</taxon>
        <taxon>Metazoa</taxon>
        <taxon>Ecdysozoa</taxon>
        <taxon>Arthropoda</taxon>
        <taxon>Hexapoda</taxon>
        <taxon>Insecta</taxon>
        <taxon>Pterygota</taxon>
        <taxon>Neoptera</taxon>
        <taxon>Paraneoptera</taxon>
        <taxon>Thysanoptera</taxon>
        <taxon>Terebrantia</taxon>
        <taxon>Thripoidea</taxon>
        <taxon>Thripidae</taxon>
        <taxon>Frankliniella</taxon>
    </lineage>
</organism>
<dbReference type="Pfam" id="PF01395">
    <property type="entry name" value="PBP_GOBP"/>
    <property type="match status" value="1"/>
</dbReference>